<evidence type="ECO:0000256" key="1">
    <source>
        <dbReference type="SAM" id="MobiDB-lite"/>
    </source>
</evidence>
<dbReference type="Proteomes" id="UP000048600">
    <property type="component" value="Unassembled WGS sequence"/>
</dbReference>
<feature type="region of interest" description="Disordered" evidence="1">
    <location>
        <begin position="182"/>
        <end position="275"/>
    </location>
</feature>
<name>A0A655IMR7_MYCTX</name>
<sequence length="275" mass="30474">MHDVKHSGDTGLVDPAEPQRTGQGLLEDVVGQDALRVDEGQRHLAVQRCVKRLPELQGWYTPVEDQQAVAAVSDAGAGNQLHIIWGGRRFSVRFAERVERNRPTGRIGGQIAVLQVGWVRPGNGAGVTAGWRVELKLVGDGPRQLGTRRGTKRGVLRWAVDHLRSFRSPGSGYLLRRPAPDRLVDHTFPPRRGQTPPLRVRDRSGARRLIQDILGLRPGLQAPAPDSGSHGIQRRPRLGHPCAEGDRSQNWQHDESQHRQPQQRTDAARVGRQLA</sequence>
<feature type="compositionally biased region" description="Basic and acidic residues" evidence="1">
    <location>
        <begin position="243"/>
        <end position="258"/>
    </location>
</feature>
<feature type="region of interest" description="Disordered" evidence="1">
    <location>
        <begin position="1"/>
        <end position="24"/>
    </location>
</feature>
<organism evidence="2 3">
    <name type="scientific">Mycobacterium tuberculosis</name>
    <dbReference type="NCBI Taxonomy" id="1773"/>
    <lineage>
        <taxon>Bacteria</taxon>
        <taxon>Bacillati</taxon>
        <taxon>Actinomycetota</taxon>
        <taxon>Actinomycetes</taxon>
        <taxon>Mycobacteriales</taxon>
        <taxon>Mycobacteriaceae</taxon>
        <taxon>Mycobacterium</taxon>
        <taxon>Mycobacterium tuberculosis complex</taxon>
    </lineage>
</organism>
<proteinExistence type="predicted"/>
<evidence type="ECO:0000313" key="2">
    <source>
        <dbReference type="EMBL" id="COW04503.1"/>
    </source>
</evidence>
<evidence type="ECO:0000313" key="3">
    <source>
        <dbReference type="Proteomes" id="UP000048600"/>
    </source>
</evidence>
<protein>
    <submittedName>
        <fullName evidence="2">Uncharacterized protein</fullName>
    </submittedName>
</protein>
<dbReference type="EMBL" id="CHKL01000108">
    <property type="protein sequence ID" value="COW04503.1"/>
    <property type="molecule type" value="Genomic_DNA"/>
</dbReference>
<dbReference type="AlphaFoldDB" id="A0A655IMR7"/>
<accession>A0A655IMR7</accession>
<gene>
    <name evidence="2" type="ORF">ERS007741_01301</name>
</gene>
<reference evidence="2 3" key="1">
    <citation type="submission" date="2015-03" db="EMBL/GenBank/DDBJ databases">
        <authorList>
            <consortium name="Pathogen Informatics"/>
        </authorList>
    </citation>
    <scope>NUCLEOTIDE SEQUENCE [LARGE SCALE GENOMIC DNA]</scope>
    <source>
        <strain evidence="2 3">P00601463</strain>
    </source>
</reference>